<dbReference type="InterPro" id="IPR029063">
    <property type="entry name" value="SAM-dependent_MTases_sf"/>
</dbReference>
<reference evidence="2" key="1">
    <citation type="submission" date="2020-05" db="EMBL/GenBank/DDBJ databases">
        <authorList>
            <person name="Chiriac C."/>
            <person name="Salcher M."/>
            <person name="Ghai R."/>
            <person name="Kavagutti S V."/>
        </authorList>
    </citation>
    <scope>NUCLEOTIDE SEQUENCE</scope>
</reference>
<proteinExistence type="predicted"/>
<name>A0A6J7N7T8_9ZZZZ</name>
<evidence type="ECO:0000259" key="1">
    <source>
        <dbReference type="Pfam" id="PF05050"/>
    </source>
</evidence>
<sequence length="268" mass="30864">MSDLVRLGRNADGGYLLPRPVLAEIDGCLSFGLGAEWSFEQALLELKKENISPKNIVFFDASISVFGILKSLIYMGRRSIYEIRSRRPKSERKFTLEDLKRSLIALVTYLPTFRIRKNRFIHIRKFVVHKVTRGNEISFIDALSYRSDPMRTIVKIDIEGGEWDLLRGKEDVDLLADVPVLIMEIHDTRREQFMQIVELLKAHFWIAHLHGNTSDRCTESGMPLYLEMTFVNKRFAPESGIRTKLPINGLDFPVRPGEAPYEFVFSNG</sequence>
<dbReference type="EMBL" id="CAFBOV010000012">
    <property type="protein sequence ID" value="CAB4988285.1"/>
    <property type="molecule type" value="Genomic_DNA"/>
</dbReference>
<dbReference type="Pfam" id="PF05050">
    <property type="entry name" value="Methyltransf_21"/>
    <property type="match status" value="1"/>
</dbReference>
<accession>A0A6J7N7T8</accession>
<protein>
    <submittedName>
        <fullName evidence="2">Unannotated protein</fullName>
    </submittedName>
</protein>
<organism evidence="2">
    <name type="scientific">freshwater metagenome</name>
    <dbReference type="NCBI Taxonomy" id="449393"/>
    <lineage>
        <taxon>unclassified sequences</taxon>
        <taxon>metagenomes</taxon>
        <taxon>ecological metagenomes</taxon>
    </lineage>
</organism>
<dbReference type="Gene3D" id="3.40.50.150">
    <property type="entry name" value="Vaccinia Virus protein VP39"/>
    <property type="match status" value="1"/>
</dbReference>
<evidence type="ECO:0000313" key="2">
    <source>
        <dbReference type="EMBL" id="CAB4988285.1"/>
    </source>
</evidence>
<dbReference type="InterPro" id="IPR006342">
    <property type="entry name" value="FkbM_mtfrase"/>
</dbReference>
<dbReference type="SUPFAM" id="SSF53335">
    <property type="entry name" value="S-adenosyl-L-methionine-dependent methyltransferases"/>
    <property type="match status" value="1"/>
</dbReference>
<dbReference type="AlphaFoldDB" id="A0A6J7N7T8"/>
<feature type="domain" description="Methyltransferase FkbM" evidence="1">
    <location>
        <begin position="153"/>
        <end position="200"/>
    </location>
</feature>
<gene>
    <name evidence="2" type="ORF">UFOPK4020_00120</name>
</gene>